<evidence type="ECO:0000313" key="8">
    <source>
        <dbReference type="Proteomes" id="UP001396334"/>
    </source>
</evidence>
<organism evidence="7 8">
    <name type="scientific">Hibiscus sabdariffa</name>
    <name type="common">roselle</name>
    <dbReference type="NCBI Taxonomy" id="183260"/>
    <lineage>
        <taxon>Eukaryota</taxon>
        <taxon>Viridiplantae</taxon>
        <taxon>Streptophyta</taxon>
        <taxon>Embryophyta</taxon>
        <taxon>Tracheophyta</taxon>
        <taxon>Spermatophyta</taxon>
        <taxon>Magnoliopsida</taxon>
        <taxon>eudicotyledons</taxon>
        <taxon>Gunneridae</taxon>
        <taxon>Pentapetalae</taxon>
        <taxon>rosids</taxon>
        <taxon>malvids</taxon>
        <taxon>Malvales</taxon>
        <taxon>Malvaceae</taxon>
        <taxon>Malvoideae</taxon>
        <taxon>Hibiscus</taxon>
    </lineage>
</organism>
<keyword evidence="2" id="KW-0758">Storage protein</keyword>
<dbReference type="SMART" id="SM00835">
    <property type="entry name" value="Cupin_1"/>
    <property type="match status" value="2"/>
</dbReference>
<dbReference type="PANTHER" id="PTHR31189:SF41">
    <property type="entry name" value="VICILIN C72"/>
    <property type="match status" value="1"/>
</dbReference>
<feature type="chain" id="PRO_5045871088" description="Cupin type-1 domain-containing protein" evidence="5">
    <location>
        <begin position="19"/>
        <end position="735"/>
    </location>
</feature>
<keyword evidence="8" id="KW-1185">Reference proteome</keyword>
<evidence type="ECO:0000256" key="1">
    <source>
        <dbReference type="ARBA" id="ARBA00022729"/>
    </source>
</evidence>
<dbReference type="InterPro" id="IPR050253">
    <property type="entry name" value="Seed_Storage-Functional"/>
</dbReference>
<accession>A0ABR2NAZ5</accession>
<gene>
    <name evidence="7" type="ORF">V6N11_069168</name>
</gene>
<name>A0ABR2NAZ5_9ROSI</name>
<evidence type="ECO:0000313" key="7">
    <source>
        <dbReference type="EMBL" id="KAK8973297.1"/>
    </source>
</evidence>
<dbReference type="Gene3D" id="2.60.120.10">
    <property type="entry name" value="Jelly Rolls"/>
    <property type="match status" value="2"/>
</dbReference>
<dbReference type="InterPro" id="IPR014710">
    <property type="entry name" value="RmlC-like_jellyroll"/>
</dbReference>
<dbReference type="SUPFAM" id="SSF51182">
    <property type="entry name" value="RmlC-like cupins"/>
    <property type="match status" value="1"/>
</dbReference>
<feature type="signal peptide" evidence="5">
    <location>
        <begin position="1"/>
        <end position="18"/>
    </location>
</feature>
<protein>
    <recommendedName>
        <fullName evidence="6">Cupin type-1 domain-containing protein</fullName>
    </recommendedName>
</protein>
<comment type="similarity">
    <text evidence="3">Belongs to the 7S seed storage protein family.</text>
</comment>
<dbReference type="Gene3D" id="6.10.250.890">
    <property type="match status" value="1"/>
</dbReference>
<feature type="region of interest" description="Disordered" evidence="4">
    <location>
        <begin position="701"/>
        <end position="724"/>
    </location>
</feature>
<dbReference type="InterPro" id="IPR011051">
    <property type="entry name" value="RmlC_Cupin_sf"/>
</dbReference>
<feature type="domain" description="Cupin type-1" evidence="6">
    <location>
        <begin position="330"/>
        <end position="481"/>
    </location>
</feature>
<evidence type="ECO:0000256" key="4">
    <source>
        <dbReference type="SAM" id="MobiDB-lite"/>
    </source>
</evidence>
<evidence type="ECO:0000256" key="2">
    <source>
        <dbReference type="ARBA" id="ARBA00023129"/>
    </source>
</evidence>
<evidence type="ECO:0000256" key="3">
    <source>
        <dbReference type="ARBA" id="ARBA00023597"/>
    </source>
</evidence>
<keyword evidence="1 5" id="KW-0732">Signal</keyword>
<dbReference type="PANTHER" id="PTHR31189">
    <property type="entry name" value="OS03G0336100 PROTEIN-RELATED"/>
    <property type="match status" value="1"/>
</dbReference>
<proteinExistence type="inferred from homology"/>
<dbReference type="InterPro" id="IPR006045">
    <property type="entry name" value="Cupin_1"/>
</dbReference>
<sequence>MVTNKCFFLVLFFSVVLSFGLLCSAAENPVSRRGDPRKRYEDCQRRCQWETRGEREQDRCEERCERDFRQEQRERQEEEGRSRHASYPEDPRKRFEECQRRCQRQGQRQQPQCQQQCRREFEEQREQQEERGRRRGSNPEDPQRRFEECQQWCEQQGQRQQPQCQQQCRREFEEQRGQQEESDPQSRFEECQQRCQQQGQRQQPQCQQQCQREFQEHRQQQEETDPQRRFEECQQRCQQQGQRQQPQCQQQCQREFQQQREQTQRQLQECQQHCQQEEQTLERKQQCVRQCREQLEQQGNRREEEEEEEDEREGGRQSHNPYYFPRRRYAQARFQEDNGNFWVLQKFSQKHHLLKGINEYRVALIEAKPNTFVLPHHCDAEKIYIVTNGKGTITFVTHKNKESFNVVRGVVVRIPAGSTVYLVNQDNKEKLTIAVLHRPVNNPGEFEEFFPAGQEHPQSYYRSFGREILEAVFNTRSEQLEKLFHGHGRQSQRGMFREASQEQIKSLSQGATTPKEKEAEFAFNLLAQKPKYSNQNGKFFEACPRDFELLRQADASVVGFEINQGSIFVPHYNSHSSFVILITEGNGYVEMVCPHLLSSRQEEEEEEEERSGEYRRVRAQLKAGDVFVVPAGHPVTYVASKNQNLRALAFGLYHQNNTRIFIAGKNNMVRQMDSAAKEISFGVPSKLVDEVFNNPEESYFVSRQGQGQGQRQRQRGSEESRGNPISSILDFARLF</sequence>
<dbReference type="InterPro" id="IPR006792">
    <property type="entry name" value="Vicilin_N"/>
</dbReference>
<dbReference type="Proteomes" id="UP001396334">
    <property type="component" value="Unassembled WGS sequence"/>
</dbReference>
<reference evidence="7 8" key="1">
    <citation type="journal article" date="2024" name="G3 (Bethesda)">
        <title>Genome assembly of Hibiscus sabdariffa L. provides insights into metabolisms of medicinal natural products.</title>
        <authorList>
            <person name="Kim T."/>
        </authorList>
    </citation>
    <scope>NUCLEOTIDE SEQUENCE [LARGE SCALE GENOMIC DNA]</scope>
    <source>
        <strain evidence="7">TK-2024</strain>
        <tissue evidence="7">Old leaves</tissue>
    </source>
</reference>
<feature type="domain" description="Cupin type-1" evidence="6">
    <location>
        <begin position="523"/>
        <end position="689"/>
    </location>
</feature>
<dbReference type="Pfam" id="PF04702">
    <property type="entry name" value="Vicilin_N"/>
    <property type="match status" value="2"/>
</dbReference>
<keyword evidence="2" id="KW-0708">Seed storage protein</keyword>
<dbReference type="Pfam" id="PF00190">
    <property type="entry name" value="Cupin_1"/>
    <property type="match status" value="2"/>
</dbReference>
<evidence type="ECO:0000259" key="6">
    <source>
        <dbReference type="SMART" id="SM00835"/>
    </source>
</evidence>
<dbReference type="EMBL" id="JBBPBN010000187">
    <property type="protein sequence ID" value="KAK8973297.1"/>
    <property type="molecule type" value="Genomic_DNA"/>
</dbReference>
<feature type="region of interest" description="Disordered" evidence="4">
    <location>
        <begin position="298"/>
        <end position="323"/>
    </location>
</feature>
<dbReference type="CDD" id="cd02244">
    <property type="entry name" value="cupin_7S_vicilin-like_N"/>
    <property type="match status" value="1"/>
</dbReference>
<evidence type="ECO:0000256" key="5">
    <source>
        <dbReference type="SAM" id="SignalP"/>
    </source>
</evidence>
<feature type="compositionally biased region" description="Low complexity" evidence="4">
    <location>
        <begin position="702"/>
        <end position="711"/>
    </location>
</feature>
<dbReference type="CDD" id="cd02245">
    <property type="entry name" value="cupin_7S_vicilin-like_C"/>
    <property type="match status" value="1"/>
</dbReference>
<comment type="caution">
    <text evidence="7">The sequence shown here is derived from an EMBL/GenBank/DDBJ whole genome shotgun (WGS) entry which is preliminary data.</text>
</comment>
<feature type="region of interest" description="Disordered" evidence="4">
    <location>
        <begin position="52"/>
        <end position="92"/>
    </location>
</feature>